<proteinExistence type="predicted"/>
<gene>
    <name evidence="1" type="ORF">PV04_10575</name>
</gene>
<evidence type="ECO:0000313" key="2">
    <source>
        <dbReference type="Proteomes" id="UP000054266"/>
    </source>
</evidence>
<sequence>MTATASVCLANTLLSDRPGVERRFRGTLTRTLTRVCLLDSLADIPTRVNLGPLYESLVHWINVRVQPVQETQAPSDKLRRPPKGKFPDLGCEESPRFFCILS</sequence>
<accession>A0A0D2F610</accession>
<protein>
    <submittedName>
        <fullName evidence="1">Uncharacterized protein</fullName>
    </submittedName>
</protein>
<reference evidence="1 2" key="1">
    <citation type="submission" date="2015-01" db="EMBL/GenBank/DDBJ databases">
        <title>The Genome Sequence of Capronia semiimmersa CBS27337.</title>
        <authorList>
            <consortium name="The Broad Institute Genomics Platform"/>
            <person name="Cuomo C."/>
            <person name="de Hoog S."/>
            <person name="Gorbushina A."/>
            <person name="Stielow B."/>
            <person name="Teixiera M."/>
            <person name="Abouelleil A."/>
            <person name="Chapman S.B."/>
            <person name="Priest M."/>
            <person name="Young S.K."/>
            <person name="Wortman J."/>
            <person name="Nusbaum C."/>
            <person name="Birren B."/>
        </authorList>
    </citation>
    <scope>NUCLEOTIDE SEQUENCE [LARGE SCALE GENOMIC DNA]</scope>
    <source>
        <strain evidence="1 2">CBS 27337</strain>
    </source>
</reference>
<dbReference type="Proteomes" id="UP000054266">
    <property type="component" value="Unassembled WGS sequence"/>
</dbReference>
<evidence type="ECO:0000313" key="1">
    <source>
        <dbReference type="EMBL" id="KIW62395.1"/>
    </source>
</evidence>
<name>A0A0D2F610_9EURO</name>
<organism evidence="1 2">
    <name type="scientific">Phialophora macrospora</name>
    <dbReference type="NCBI Taxonomy" id="1851006"/>
    <lineage>
        <taxon>Eukaryota</taxon>
        <taxon>Fungi</taxon>
        <taxon>Dikarya</taxon>
        <taxon>Ascomycota</taxon>
        <taxon>Pezizomycotina</taxon>
        <taxon>Eurotiomycetes</taxon>
        <taxon>Chaetothyriomycetidae</taxon>
        <taxon>Chaetothyriales</taxon>
        <taxon>Herpotrichiellaceae</taxon>
        <taxon>Phialophora</taxon>
    </lineage>
</organism>
<dbReference type="HOGENOM" id="CLU_2277163_0_0_1"/>
<keyword evidence="2" id="KW-1185">Reference proteome</keyword>
<dbReference type="EMBL" id="KN846963">
    <property type="protein sequence ID" value="KIW62395.1"/>
    <property type="molecule type" value="Genomic_DNA"/>
</dbReference>
<dbReference type="AlphaFoldDB" id="A0A0D2F610"/>